<dbReference type="EMBL" id="NJGU01000006">
    <property type="protein sequence ID" value="OWY28972.1"/>
    <property type="molecule type" value="Genomic_DNA"/>
</dbReference>
<proteinExistence type="predicted"/>
<keyword evidence="1" id="KW-0812">Transmembrane</keyword>
<organism evidence="2 3">
    <name type="scientific">Herbaspirillum robiniae</name>
    <dbReference type="NCBI Taxonomy" id="2014887"/>
    <lineage>
        <taxon>Bacteria</taxon>
        <taxon>Pseudomonadati</taxon>
        <taxon>Pseudomonadota</taxon>
        <taxon>Betaproteobacteria</taxon>
        <taxon>Burkholderiales</taxon>
        <taxon>Oxalobacteraceae</taxon>
        <taxon>Herbaspirillum</taxon>
    </lineage>
</organism>
<reference evidence="2 3" key="1">
    <citation type="submission" date="2017-06" db="EMBL/GenBank/DDBJ databases">
        <title>Herbaspirillum phytohormonus sp. nov., isolated from the root nodule of Robinia pseudoacacia in lead-zinc mine.</title>
        <authorList>
            <person name="Fan M."/>
            <person name="Lin Y."/>
        </authorList>
    </citation>
    <scope>NUCLEOTIDE SEQUENCE [LARGE SCALE GENOMIC DNA]</scope>
    <source>
        <strain evidence="2 3">HZ10</strain>
    </source>
</reference>
<dbReference type="AlphaFoldDB" id="A0A246WS96"/>
<name>A0A246WS96_9BURK</name>
<dbReference type="Proteomes" id="UP000197596">
    <property type="component" value="Unassembled WGS sequence"/>
</dbReference>
<evidence type="ECO:0000313" key="3">
    <source>
        <dbReference type="Proteomes" id="UP000197596"/>
    </source>
</evidence>
<keyword evidence="1" id="KW-1133">Transmembrane helix</keyword>
<feature type="transmembrane region" description="Helical" evidence="1">
    <location>
        <begin position="80"/>
        <end position="101"/>
    </location>
</feature>
<evidence type="ECO:0000256" key="1">
    <source>
        <dbReference type="SAM" id="Phobius"/>
    </source>
</evidence>
<comment type="caution">
    <text evidence="2">The sequence shown here is derived from an EMBL/GenBank/DDBJ whole genome shotgun (WGS) entry which is preliminary data.</text>
</comment>
<feature type="transmembrane region" description="Helical" evidence="1">
    <location>
        <begin position="48"/>
        <end position="68"/>
    </location>
</feature>
<sequence>MSPTTVKAIHLLGAVLFLGNIIVTAFWKTLAERTGQLAVIRFAVRVTNWADLVFTFGAIVLLAGAGHAMAPAFGGVTGSFWLTTASGLFIATGVLWLAVLVPVQWKQARLLAPLPDDAPVPQAYRRLALVWTAAGALATLMPLAAAWLMVAKPV</sequence>
<dbReference type="RefSeq" id="WP_088751406.1">
    <property type="nucleotide sequence ID" value="NZ_NJGU01000006.1"/>
</dbReference>
<dbReference type="Pfam" id="PF10027">
    <property type="entry name" value="DUF2269"/>
    <property type="match status" value="1"/>
</dbReference>
<gene>
    <name evidence="2" type="ORF">CEJ42_13495</name>
</gene>
<protein>
    <recommendedName>
        <fullName evidence="4">DUF2269 domain-containing protein</fullName>
    </recommendedName>
</protein>
<feature type="transmembrane region" description="Helical" evidence="1">
    <location>
        <begin position="6"/>
        <end position="27"/>
    </location>
</feature>
<evidence type="ECO:0000313" key="2">
    <source>
        <dbReference type="EMBL" id="OWY28972.1"/>
    </source>
</evidence>
<feature type="transmembrane region" description="Helical" evidence="1">
    <location>
        <begin position="128"/>
        <end position="150"/>
    </location>
</feature>
<evidence type="ECO:0008006" key="4">
    <source>
        <dbReference type="Google" id="ProtNLM"/>
    </source>
</evidence>
<dbReference type="InterPro" id="IPR018729">
    <property type="entry name" value="DUF2269_transmembrane"/>
</dbReference>
<accession>A0A246WS96</accession>
<keyword evidence="1" id="KW-0472">Membrane</keyword>